<protein>
    <recommendedName>
        <fullName evidence="3">UFSP1/2/DUB catalytic domain-containing protein</fullName>
    </recommendedName>
</protein>
<feature type="domain" description="UFSP1/2/DUB catalytic" evidence="3">
    <location>
        <begin position="102"/>
        <end position="288"/>
    </location>
</feature>
<dbReference type="OrthoDB" id="288987at2759"/>
<dbReference type="Proteomes" id="UP000605846">
    <property type="component" value="Unassembled WGS sequence"/>
</dbReference>
<dbReference type="InterPro" id="IPR012462">
    <property type="entry name" value="UFSP1/2_DUB_cat"/>
</dbReference>
<proteinExistence type="predicted"/>
<evidence type="ECO:0000313" key="4">
    <source>
        <dbReference type="EMBL" id="KAF7724335.1"/>
    </source>
</evidence>
<evidence type="ECO:0000259" key="3">
    <source>
        <dbReference type="Pfam" id="PF07910"/>
    </source>
</evidence>
<dbReference type="AlphaFoldDB" id="A0A8H7BPR3"/>
<evidence type="ECO:0000313" key="5">
    <source>
        <dbReference type="Proteomes" id="UP000605846"/>
    </source>
</evidence>
<sequence length="423" mass="47914">MIDIEGDRPVNGSGSVDRAKAQSSSLKVHERKEPDTDAPDSCSQAKRFQNNQSIYTRSRINMDEALWDIMGELAGESRMTGIIPQLEPHFTSFKRKSNTASAYLCSPYTDYVTSGFVDIGWDCGYRNCQMLMTFLQRQQEAGDYILKHVGDVSGLQQILEKAWEEGFDPEGAKQLKHHVYKTRKWIGTTEVYSMLVYLGVRCTILDFHHATGPKNRHDTLFDWIQSYFESATVTKPDGCAKDVVHITDRPPLYLQYSGHSITVIGIEVLKDKRRNLIVFDPQQRMLRSYRSKPLETTGDESDITSSVEDEDEYDSSQNSSPSSSSSTKRNGNGSETSNSNGGLATRLLAGWRDKSPFTRYFQRPFRVDEKAIARNKQYQLLILGEVVDQRAQGGNLCWNKDKGYLLNEEERELMKTVTSMGAS</sequence>
<reference evidence="4" key="1">
    <citation type="submission" date="2020-01" db="EMBL/GenBank/DDBJ databases">
        <title>Genome Sequencing of Three Apophysomyces-Like Fungal Strains Confirms a Novel Fungal Genus in the Mucoromycota with divergent Burkholderia-like Endosymbiotic Bacteria.</title>
        <authorList>
            <person name="Stajich J.E."/>
            <person name="Macias A.M."/>
            <person name="Carter-House D."/>
            <person name="Lovett B."/>
            <person name="Kasson L.R."/>
            <person name="Berry K."/>
            <person name="Grigoriev I."/>
            <person name="Chang Y."/>
            <person name="Spatafora J."/>
            <person name="Kasson M.T."/>
        </authorList>
    </citation>
    <scope>NUCLEOTIDE SEQUENCE</scope>
    <source>
        <strain evidence="4">NRRL A-21654</strain>
    </source>
</reference>
<dbReference type="Gene3D" id="3.90.70.130">
    <property type="match status" value="1"/>
</dbReference>
<evidence type="ECO:0000256" key="2">
    <source>
        <dbReference type="SAM" id="MobiDB-lite"/>
    </source>
</evidence>
<feature type="compositionally biased region" description="Low complexity" evidence="2">
    <location>
        <begin position="315"/>
        <end position="342"/>
    </location>
</feature>
<keyword evidence="1" id="KW-0378">Hydrolase</keyword>
<accession>A0A8H7BPR3</accession>
<dbReference type="Pfam" id="PF07910">
    <property type="entry name" value="Peptidase_C78"/>
    <property type="match status" value="1"/>
</dbReference>
<feature type="region of interest" description="Disordered" evidence="2">
    <location>
        <begin position="289"/>
        <end position="342"/>
    </location>
</feature>
<evidence type="ECO:0000256" key="1">
    <source>
        <dbReference type="ARBA" id="ARBA00022801"/>
    </source>
</evidence>
<name>A0A8H7BPR3_9FUNG</name>
<dbReference type="PANTHER" id="PTHR48153:SF4">
    <property type="entry name" value="UBIQUITIN CARBOXYL-TERMINAL HYDROLASE MUG105"/>
    <property type="match status" value="1"/>
</dbReference>
<comment type="caution">
    <text evidence="4">The sequence shown here is derived from an EMBL/GenBank/DDBJ whole genome shotgun (WGS) entry which is preliminary data.</text>
</comment>
<keyword evidence="5" id="KW-1185">Reference proteome</keyword>
<gene>
    <name evidence="4" type="ORF">EC973_001123</name>
</gene>
<organism evidence="4 5">
    <name type="scientific">Apophysomyces ossiformis</name>
    <dbReference type="NCBI Taxonomy" id="679940"/>
    <lineage>
        <taxon>Eukaryota</taxon>
        <taxon>Fungi</taxon>
        <taxon>Fungi incertae sedis</taxon>
        <taxon>Mucoromycota</taxon>
        <taxon>Mucoromycotina</taxon>
        <taxon>Mucoromycetes</taxon>
        <taxon>Mucorales</taxon>
        <taxon>Mucorineae</taxon>
        <taxon>Mucoraceae</taxon>
        <taxon>Apophysomyces</taxon>
    </lineage>
</organism>
<dbReference type="EMBL" id="JABAYA010000122">
    <property type="protein sequence ID" value="KAF7724335.1"/>
    <property type="molecule type" value="Genomic_DNA"/>
</dbReference>
<feature type="region of interest" description="Disordered" evidence="2">
    <location>
        <begin position="1"/>
        <end position="44"/>
    </location>
</feature>
<dbReference type="PANTHER" id="PTHR48153">
    <property type="entry name" value="UFM1-SPECIFIC PROTEASE 2"/>
    <property type="match status" value="1"/>
</dbReference>
<dbReference type="GO" id="GO:0019783">
    <property type="term" value="F:ubiquitin-like protein peptidase activity"/>
    <property type="evidence" value="ECO:0007669"/>
    <property type="project" value="TreeGrafter"/>
</dbReference>
<feature type="compositionally biased region" description="Acidic residues" evidence="2">
    <location>
        <begin position="297"/>
        <end position="314"/>
    </location>
</feature>